<protein>
    <recommendedName>
        <fullName evidence="3">Nucleoprotein TPR</fullName>
    </recommendedName>
</protein>
<dbReference type="Pfam" id="PF07926">
    <property type="entry name" value="TPR_MLP1_2"/>
    <property type="match status" value="1"/>
</dbReference>
<evidence type="ECO:0000259" key="8">
    <source>
        <dbReference type="Pfam" id="PF07926"/>
    </source>
</evidence>
<keyword evidence="4 6" id="KW-0175">Coiled coil</keyword>
<feature type="coiled-coil region" evidence="6">
    <location>
        <begin position="247"/>
        <end position="387"/>
    </location>
</feature>
<keyword evidence="5" id="KW-0539">Nucleus</keyword>
<comment type="similarity">
    <text evidence="2">Belongs to the TPR family.</text>
</comment>
<feature type="domain" description="Nucleoprotein TPR/MLP1-2" evidence="8">
    <location>
        <begin position="1068"/>
        <end position="1194"/>
    </location>
</feature>
<feature type="compositionally biased region" description="Low complexity" evidence="7">
    <location>
        <begin position="1515"/>
        <end position="1534"/>
    </location>
</feature>
<dbReference type="PANTHER" id="PTHR18898">
    <property type="entry name" value="NUCLEOPROTEIN TPR-RELATED"/>
    <property type="match status" value="1"/>
</dbReference>
<feature type="compositionally biased region" description="Acidic residues" evidence="7">
    <location>
        <begin position="2075"/>
        <end position="2087"/>
    </location>
</feature>
<dbReference type="InterPro" id="IPR057577">
    <property type="entry name" value="Nucleoprot-TPR/MLP1_dom"/>
</dbReference>
<dbReference type="Gene3D" id="1.20.5.2440">
    <property type="match status" value="1"/>
</dbReference>
<dbReference type="EMBL" id="CALNXI010000186">
    <property type="protein sequence ID" value="CAH3021550.1"/>
    <property type="molecule type" value="Genomic_DNA"/>
</dbReference>
<feature type="compositionally biased region" description="Polar residues" evidence="7">
    <location>
        <begin position="2287"/>
        <end position="2306"/>
    </location>
</feature>
<evidence type="ECO:0000313" key="11">
    <source>
        <dbReference type="EMBL" id="CAH3021550.1"/>
    </source>
</evidence>
<keyword evidence="12" id="KW-1185">Reference proteome</keyword>
<evidence type="ECO:0000256" key="1">
    <source>
        <dbReference type="ARBA" id="ARBA00004123"/>
    </source>
</evidence>
<evidence type="ECO:0000259" key="10">
    <source>
        <dbReference type="Pfam" id="PF25785"/>
    </source>
</evidence>
<feature type="compositionally biased region" description="Acidic residues" evidence="7">
    <location>
        <begin position="2095"/>
        <end position="2111"/>
    </location>
</feature>
<feature type="compositionally biased region" description="Basic and acidic residues" evidence="7">
    <location>
        <begin position="1498"/>
        <end position="1514"/>
    </location>
</feature>
<dbReference type="InterPro" id="IPR057974">
    <property type="entry name" value="NUA/TPR/MLP1-2-like_dom"/>
</dbReference>
<dbReference type="InterPro" id="IPR012929">
    <property type="entry name" value="Nucleoprot-TPR/MLP1-2_dom"/>
</dbReference>
<dbReference type="PANTHER" id="PTHR18898:SF2">
    <property type="entry name" value="NUCLEOPROTEIN TPR"/>
    <property type="match status" value="1"/>
</dbReference>
<feature type="compositionally biased region" description="Low complexity" evidence="7">
    <location>
        <begin position="1850"/>
        <end position="1860"/>
    </location>
</feature>
<feature type="compositionally biased region" description="Low complexity" evidence="7">
    <location>
        <begin position="1813"/>
        <end position="1836"/>
    </location>
</feature>
<feature type="compositionally biased region" description="Low complexity" evidence="7">
    <location>
        <begin position="1749"/>
        <end position="1764"/>
    </location>
</feature>
<reference evidence="11 12" key="1">
    <citation type="submission" date="2022-05" db="EMBL/GenBank/DDBJ databases">
        <authorList>
            <consortium name="Genoscope - CEA"/>
            <person name="William W."/>
        </authorList>
    </citation>
    <scope>NUCLEOTIDE SEQUENCE [LARGE SCALE GENOMIC DNA]</scope>
</reference>
<feature type="domain" description="Nucleoprotein TPR/MPL1" evidence="9">
    <location>
        <begin position="192"/>
        <end position="270"/>
    </location>
</feature>
<feature type="region of interest" description="Disordered" evidence="7">
    <location>
        <begin position="2248"/>
        <end position="2499"/>
    </location>
</feature>
<evidence type="ECO:0000256" key="5">
    <source>
        <dbReference type="ARBA" id="ARBA00023242"/>
    </source>
</evidence>
<feature type="region of interest" description="Disordered" evidence="7">
    <location>
        <begin position="1400"/>
        <end position="1439"/>
    </location>
</feature>
<accession>A0ABN8LZE4</accession>
<proteinExistence type="inferred from homology"/>
<comment type="caution">
    <text evidence="11">The sequence shown here is derived from an EMBL/GenBank/DDBJ whole genome shotgun (WGS) entry which is preliminary data.</text>
</comment>
<feature type="domain" description="NUA/TPR/MLP1-2-like" evidence="10">
    <location>
        <begin position="495"/>
        <end position="593"/>
    </location>
</feature>
<dbReference type="Gene3D" id="1.10.287.1490">
    <property type="match status" value="1"/>
</dbReference>
<evidence type="ECO:0000256" key="4">
    <source>
        <dbReference type="ARBA" id="ARBA00023054"/>
    </source>
</evidence>
<comment type="subcellular location">
    <subcellularLocation>
        <location evidence="1">Nucleus</location>
    </subcellularLocation>
</comment>
<feature type="compositionally biased region" description="Basic and acidic residues" evidence="7">
    <location>
        <begin position="1598"/>
        <end position="1610"/>
    </location>
</feature>
<organism evidence="11 12">
    <name type="scientific">Porites evermanni</name>
    <dbReference type="NCBI Taxonomy" id="104178"/>
    <lineage>
        <taxon>Eukaryota</taxon>
        <taxon>Metazoa</taxon>
        <taxon>Cnidaria</taxon>
        <taxon>Anthozoa</taxon>
        <taxon>Hexacorallia</taxon>
        <taxon>Scleractinia</taxon>
        <taxon>Fungiina</taxon>
        <taxon>Poritidae</taxon>
        <taxon>Porites</taxon>
    </lineage>
</organism>
<evidence type="ECO:0000256" key="2">
    <source>
        <dbReference type="ARBA" id="ARBA00005274"/>
    </source>
</evidence>
<feature type="compositionally biased region" description="Basic and acidic residues" evidence="7">
    <location>
        <begin position="1562"/>
        <end position="1582"/>
    </location>
</feature>
<feature type="coiled-coil region" evidence="6">
    <location>
        <begin position="54"/>
        <end position="172"/>
    </location>
</feature>
<feature type="compositionally biased region" description="Gly residues" evidence="7">
    <location>
        <begin position="2489"/>
        <end position="2499"/>
    </location>
</feature>
<feature type="compositionally biased region" description="Acidic residues" evidence="7">
    <location>
        <begin position="2351"/>
        <end position="2369"/>
    </location>
</feature>
<name>A0ABN8LZE4_9CNID</name>
<sequence>MAASAIEESEVVTTLSVTLNISKEVIAQIASSSEDAATVLRKVKEVFDERASNDEKYRADMANLRRARVNAEQQFSQIEKQLISCNARLESEQKQHARLQKEHEETVTTLTEKQKRLQEVESIKEDASANYSRVSRLNEQLESEKLELLSVVERKNQEIDRLNEEWKTMSEKLSEANSVKCEAQAKLNHIESQETSFKFREKRIEQEKELLQKQVTWSNEELKTKTEELVNLRKEKSSQVLELQTQLDERTEELSHLRTSAEALKESNTDMSNKVESYMQKLKEAREQLVKIEDHFKTELASQSKLAVLYKDSADEAKKKSEELLTAFEELQKLLKEAKEGRLELDSRLQEQENSHAEKTKDYEERLSKLERELENANDLLAAARQRGVAPLTPAELSTLSPTAAATSSFLKSGMTLTQIYSQYVEVSDSLQQEKDENIRLKQYLDQILKEIEEKAPVLQQQRRDYEQALNSVDQLSRRLDTALVENEESKVYADEAFKKNEHLKRENDRLRNLSGDLSQQVQVLLKECEEARGGVVSSESGMHPMSSAEVTSSSQVISEHLVTFRSIEELQQQNQKLLGVIRELSEEKEKREGDNVVEGLQKQLDVSLKELDGLKEARERQMQMVEAVVRQRDMYRVLLANSGQTPIPTSDVDISVPASSPLLKTPDKTGAELEETKLALKELQRHFETYKAERSQAEEKLSEKQEKLQANNLELNGSNARLKSQLEFAEERYEMLKSNAEAFKKEASAASEKSRSLQVAYSKTQATLDSTSQELTSIKEKCNKMEVICENLKAEKALMKESEVRLMQENKSLLEHQKSQNALVTNLQTLQNNLERSEFEARTRLGAQVETLQREVNLLKKKLESEEKHHKSVINTWENRVQELQTQLNAEMKTHQQAREQLLTSTRDIDSVQLRCTQAEAQLQAREKRLAEILEKEAGNLQEADKERIRKEVSEKYTVKVQECELKLNNAEAKIKALEDQLQQAKQHAEQYKSMSEANESALSDLNKTSEEFKQTTESKLSTAEREVAQYKSQVSSLQSLNQDLNAVKARITREAESQTRSLREMLSKVRAELDEALKKAQTSTSAEMTAKEELKEQAILAAEAQEKYERELVLHANDVQALTTIKEEFQDQSSKFKEIEDRAVAAEQKLQQRMSSWEEQKKAKASETKKLEARCADLVNQNSTLHSQLEKLSAQLAVSKESSLNISLPPKEGVSAEGGSEDNKTVEELWEIIRFVRREKEISETKCELSQSESIRFQQRCEYLEGQIEELQKNITEQRTQSEVDTQTAAQHAEIMEKVEKLNELTEANKVLANEKASAEETVRELVTKIQQLEGEMRPLKVDIQSLTTQKDAMLAEKTALKNEIVRWQAKTNQLSEQYKNVDADEYKRMKEEKKQFQQQISSLKSDNQRIRTQAESLKSELSKTQGELAGQKAMSQKTNDQISSLKEEHEKAVAKLQEEVATLKSTVDAKTEEVNEKNKTLNQVKRIARRYKTQVDEQTKEMEELKKKVEESGQQSAAEGTAASGASAAPADNVDVTSYENKIKELTEQVKNTEEEVKKLKELDEQNKVSLKEKEDKNKTVLIQARSKLQQLTATKDRVNAENEDLKKKQKSLSDDNENLSQRLGELEMRSTVVKSQYEGRITRLEKELQDAKEGKEKLEKSFDGTKKQLEDIQQKHDQETAKFQQKLQQYQALIQKQQMRIKSLTAASANSISRPAPGETAGAEASATQEAPSTASTAPPVSLVPPTATIKPTTTPTAIKRAGPKASIRPIAVAPTQSTPTPTATVLPTVTSTPSEAASVSGVMRATGTVISTASSVSTSVPTTVSVRPITSTEEDQQQPPEGESEVSSTEVTASEQLHPMPSTAVVSGKRQRDEPQATDRSTTEVAEGTSTEEEPVSKKIRTAEQVPFEGEVGTSQEAVVEEATTAEEPDNQLEEEEEELEETADFLEGDEGEDECAVEEEMEEGDEGDEEEEEEEELGKAGPVDAGKPVVVAPEVVLIESDEEEEKDEQYEERGDYEEMEEGEEEEEDEEEEYVEGDGDEGEEEDIEVEEEEEGEEAEEAEEGKHEVVEVIDDDEVDEDVGEGQTVDDTPLEEEAGEDIEEEEDVAERIEQVQTEVQQTETSQTTEEREISTTQQHNVPETEGPLMGGEHRVTPPPTAPVAQRLLRARSHLAPFSFPQGQPAPGPFNDEEDCMVPSTPTLYVPKRTDGFAEAISSPQINLPTFSFGAHGEASMSTAGGLELGMSEEGLRVDDTQVDLMGGSDEASNERSSFVVPTGLPETSEANSQPNQRLPSTSSDTRQLSLESLESEPEGGSIATVPAIRITEVSEESNEQNVPVSQAHPESLETEVAELLEETEKEDEDAGGSQEAEAKDSECVEPVQEDTSQPGTSGESSSSSTSSSSTGSQLPLGAGAAAKPKQDPNRPKATVVQLRRPGASATWSQTRGGHQVQRGAPASGRVRRLRRDPVRGPSTRGRGTPISRGRGNGTSRGGQT</sequence>
<feature type="coiled-coil region" evidence="6">
    <location>
        <begin position="568"/>
        <end position="618"/>
    </location>
</feature>
<feature type="region of interest" description="Disordered" evidence="7">
    <location>
        <begin position="1709"/>
        <end position="2163"/>
    </location>
</feature>
<evidence type="ECO:0000256" key="7">
    <source>
        <dbReference type="SAM" id="MobiDB-lite"/>
    </source>
</evidence>
<dbReference type="Proteomes" id="UP001159427">
    <property type="component" value="Unassembled WGS sequence"/>
</dbReference>
<feature type="compositionally biased region" description="Polar residues" evidence="7">
    <location>
        <begin position="1730"/>
        <end position="1743"/>
    </location>
</feature>
<evidence type="ECO:0000259" key="9">
    <source>
        <dbReference type="Pfam" id="PF25481"/>
    </source>
</evidence>
<feature type="compositionally biased region" description="Acidic residues" evidence="7">
    <location>
        <begin position="1929"/>
        <end position="1982"/>
    </location>
</feature>
<evidence type="ECO:0000256" key="6">
    <source>
        <dbReference type="SAM" id="Coils"/>
    </source>
</evidence>
<dbReference type="Pfam" id="PF25481">
    <property type="entry name" value="Nucleoprot-TPR"/>
    <property type="match status" value="1"/>
</dbReference>
<feature type="compositionally biased region" description="Acidic residues" evidence="7">
    <location>
        <begin position="2005"/>
        <end position="2067"/>
    </location>
</feature>
<evidence type="ECO:0000313" key="12">
    <source>
        <dbReference type="Proteomes" id="UP001159427"/>
    </source>
</evidence>
<feature type="compositionally biased region" description="Low complexity" evidence="7">
    <location>
        <begin position="2117"/>
        <end position="2130"/>
    </location>
</feature>
<feature type="coiled-coil region" evidence="6">
    <location>
        <begin position="431"/>
        <end position="521"/>
    </location>
</feature>
<evidence type="ECO:0000256" key="3">
    <source>
        <dbReference type="ARBA" id="ARBA00019789"/>
    </source>
</evidence>
<dbReference type="Pfam" id="PF25785">
    <property type="entry name" value="TPR"/>
    <property type="match status" value="1"/>
</dbReference>
<feature type="coiled-coil region" evidence="6">
    <location>
        <begin position="1149"/>
        <end position="1197"/>
    </location>
</feature>
<feature type="compositionally biased region" description="Polar residues" evidence="7">
    <location>
        <begin position="1400"/>
        <end position="1419"/>
    </location>
</feature>
<feature type="region of interest" description="Disordered" evidence="7">
    <location>
        <begin position="1562"/>
        <end position="1628"/>
    </location>
</feature>
<feature type="coiled-coil region" evidence="6">
    <location>
        <begin position="674"/>
        <end position="810"/>
    </location>
</feature>
<feature type="compositionally biased region" description="Low complexity" evidence="7">
    <location>
        <begin position="1776"/>
        <end position="1799"/>
    </location>
</feature>
<gene>
    <name evidence="11" type="ORF">PEVE_00011810</name>
</gene>
<feature type="compositionally biased region" description="Low complexity" evidence="7">
    <location>
        <begin position="2394"/>
        <end position="2411"/>
    </location>
</feature>
<feature type="region of interest" description="Disordered" evidence="7">
    <location>
        <begin position="2179"/>
        <end position="2198"/>
    </location>
</feature>
<feature type="region of interest" description="Disordered" evidence="7">
    <location>
        <begin position="1498"/>
        <end position="1538"/>
    </location>
</feature>
<feature type="coiled-coil region" evidence="6">
    <location>
        <begin position="843"/>
        <end position="1113"/>
    </location>
</feature>